<organism evidence="1 2">
    <name type="scientific">Pisciglobus halotolerans</name>
    <dbReference type="NCBI Taxonomy" id="745365"/>
    <lineage>
        <taxon>Bacteria</taxon>
        <taxon>Bacillati</taxon>
        <taxon>Bacillota</taxon>
        <taxon>Bacilli</taxon>
        <taxon>Lactobacillales</taxon>
        <taxon>Carnobacteriaceae</taxon>
    </lineage>
</organism>
<proteinExistence type="predicted"/>
<evidence type="ECO:0000313" key="2">
    <source>
        <dbReference type="Proteomes" id="UP000198668"/>
    </source>
</evidence>
<protein>
    <submittedName>
        <fullName evidence="1">Uncharacterized protein</fullName>
    </submittedName>
</protein>
<sequence length="197" mass="22697">MEKDTEQSPASLSAIDEQLCQLINKRKAMAFSAARTDEKERTYLAEKYQFQEAFLEAFFDLLENEEHYTPEVQPLHFKQYLPVLKAVEKEQVLYSVMYIRQYENISVVPLNIDWTASPTSPEFFFNYDFKLTIEPASYHCRLSSGGGSESTATSFFTVEPALPEDLKDIKLHFTGYPFSVQGEKPTEEKISLSFDLN</sequence>
<gene>
    <name evidence="1" type="ORF">SAMN04489868_1334</name>
</gene>
<reference evidence="1 2" key="1">
    <citation type="submission" date="2016-10" db="EMBL/GenBank/DDBJ databases">
        <authorList>
            <person name="de Groot N.N."/>
        </authorList>
    </citation>
    <scope>NUCLEOTIDE SEQUENCE [LARGE SCALE GENOMIC DNA]</scope>
    <source>
        <strain evidence="1 2">DSM 27630</strain>
    </source>
</reference>
<dbReference type="RefSeq" id="WP_092093213.1">
    <property type="nucleotide sequence ID" value="NZ_FOQE01000033.1"/>
</dbReference>
<name>A0A1I3DB83_9LACT</name>
<keyword evidence="2" id="KW-1185">Reference proteome</keyword>
<accession>A0A1I3DB83</accession>
<dbReference type="AlphaFoldDB" id="A0A1I3DB83"/>
<dbReference type="Proteomes" id="UP000198668">
    <property type="component" value="Unassembled WGS sequence"/>
</dbReference>
<evidence type="ECO:0000313" key="1">
    <source>
        <dbReference type="EMBL" id="SFH83987.1"/>
    </source>
</evidence>
<dbReference type="OrthoDB" id="1797229at2"/>
<dbReference type="EMBL" id="FOQE01000033">
    <property type="protein sequence ID" value="SFH83987.1"/>
    <property type="molecule type" value="Genomic_DNA"/>
</dbReference>